<protein>
    <submittedName>
        <fullName evidence="2">Uncharacterized protein</fullName>
    </submittedName>
</protein>
<keyword evidence="1" id="KW-0812">Transmembrane</keyword>
<reference evidence="2" key="1">
    <citation type="journal article" date="2020" name="Nature">
        <title>Giant virus diversity and host interactions through global metagenomics.</title>
        <authorList>
            <person name="Schulz F."/>
            <person name="Roux S."/>
            <person name="Paez-Espino D."/>
            <person name="Jungbluth S."/>
            <person name="Walsh D.A."/>
            <person name="Denef V.J."/>
            <person name="McMahon K.D."/>
            <person name="Konstantinidis K.T."/>
            <person name="Eloe-Fadrosh E.A."/>
            <person name="Kyrpides N.C."/>
            <person name="Woyke T."/>
        </authorList>
    </citation>
    <scope>NUCLEOTIDE SEQUENCE</scope>
    <source>
        <strain evidence="2">GVMAG-S-ERX555943-30</strain>
    </source>
</reference>
<organism evidence="2">
    <name type="scientific">viral metagenome</name>
    <dbReference type="NCBI Taxonomy" id="1070528"/>
    <lineage>
        <taxon>unclassified sequences</taxon>
        <taxon>metagenomes</taxon>
        <taxon>organismal metagenomes</taxon>
    </lineage>
</organism>
<feature type="transmembrane region" description="Helical" evidence="1">
    <location>
        <begin position="85"/>
        <end position="104"/>
    </location>
</feature>
<evidence type="ECO:0000256" key="1">
    <source>
        <dbReference type="SAM" id="Phobius"/>
    </source>
</evidence>
<keyword evidence="1" id="KW-0472">Membrane</keyword>
<evidence type="ECO:0000313" key="2">
    <source>
        <dbReference type="EMBL" id="QHS83440.1"/>
    </source>
</evidence>
<feature type="transmembrane region" description="Helical" evidence="1">
    <location>
        <begin position="45"/>
        <end position="65"/>
    </location>
</feature>
<dbReference type="EMBL" id="MN738755">
    <property type="protein sequence ID" value="QHS83440.1"/>
    <property type="molecule type" value="Genomic_DNA"/>
</dbReference>
<dbReference type="AlphaFoldDB" id="A0A6C0AVQ0"/>
<name>A0A6C0AVQ0_9ZZZZ</name>
<keyword evidence="1" id="KW-1133">Transmembrane helix</keyword>
<proteinExistence type="predicted"/>
<sequence>MEIIDHSNKLSGEGECNCNCKHCKECKECENCKGKKVGGSDKWKYTLYTVIIAILVFNPYTYILVNKLLNKFVKIMISDKAGCPSMLGFVVHMAVFTLVLRYMMDLKI</sequence>
<accession>A0A6C0AVQ0</accession>